<dbReference type="PANTHER" id="PTHR20861:SF6">
    <property type="entry name" value="BETA-RIBOFURANOSYLPHENOL 5'-PHOSPHATE SYNTHASE"/>
    <property type="match status" value="1"/>
</dbReference>
<organism evidence="3 4">
    <name type="scientific">Blastopirellula marina</name>
    <dbReference type="NCBI Taxonomy" id="124"/>
    <lineage>
        <taxon>Bacteria</taxon>
        <taxon>Pseudomonadati</taxon>
        <taxon>Planctomycetota</taxon>
        <taxon>Planctomycetia</taxon>
        <taxon>Pirellulales</taxon>
        <taxon>Pirellulaceae</taxon>
        <taxon>Blastopirellula</taxon>
    </lineage>
</organism>
<dbReference type="SUPFAM" id="SSF55060">
    <property type="entry name" value="GHMP Kinase, C-terminal domain"/>
    <property type="match status" value="1"/>
</dbReference>
<dbReference type="InterPro" id="IPR020568">
    <property type="entry name" value="Ribosomal_Su5_D2-typ_SF"/>
</dbReference>
<feature type="domain" description="GHMP kinase C-terminal" evidence="2">
    <location>
        <begin position="222"/>
        <end position="308"/>
    </location>
</feature>
<dbReference type="EMBL" id="PUIA01000030">
    <property type="protein sequence ID" value="PQO35277.1"/>
    <property type="molecule type" value="Genomic_DNA"/>
</dbReference>
<dbReference type="OrthoDB" id="1492801at2"/>
<dbReference type="Proteomes" id="UP000240009">
    <property type="component" value="Unassembled WGS sequence"/>
</dbReference>
<dbReference type="GO" id="GO:0016740">
    <property type="term" value="F:transferase activity"/>
    <property type="evidence" value="ECO:0007669"/>
    <property type="project" value="UniProtKB-KW"/>
</dbReference>
<dbReference type="InterPro" id="IPR036554">
    <property type="entry name" value="GHMP_kinase_C_sf"/>
</dbReference>
<evidence type="ECO:0000259" key="2">
    <source>
        <dbReference type="Pfam" id="PF08544"/>
    </source>
</evidence>
<proteinExistence type="predicted"/>
<keyword evidence="1" id="KW-0808">Transferase</keyword>
<dbReference type="Pfam" id="PF08544">
    <property type="entry name" value="GHMP_kinases_C"/>
    <property type="match status" value="1"/>
</dbReference>
<comment type="caution">
    <text evidence="3">The sequence shown here is derived from an EMBL/GenBank/DDBJ whole genome shotgun (WGS) entry which is preliminary data.</text>
</comment>
<reference evidence="3 4" key="1">
    <citation type="submission" date="2018-02" db="EMBL/GenBank/DDBJ databases">
        <title>Comparative genomes isolates from brazilian mangrove.</title>
        <authorList>
            <person name="Araujo J.E."/>
            <person name="Taketani R.G."/>
            <person name="Silva M.C.P."/>
            <person name="Loureco M.V."/>
            <person name="Andreote F.D."/>
        </authorList>
    </citation>
    <scope>NUCLEOTIDE SEQUENCE [LARGE SCALE GENOMIC DNA]</scope>
    <source>
        <strain evidence="3 4">HEX-2 MGV</strain>
    </source>
</reference>
<dbReference type="AlphaFoldDB" id="A0A2S8FSY8"/>
<evidence type="ECO:0000313" key="4">
    <source>
        <dbReference type="Proteomes" id="UP000240009"/>
    </source>
</evidence>
<dbReference type="InterPro" id="IPR013750">
    <property type="entry name" value="GHMP_kinase_C_dom"/>
</dbReference>
<evidence type="ECO:0000256" key="1">
    <source>
        <dbReference type="ARBA" id="ARBA00022679"/>
    </source>
</evidence>
<dbReference type="PANTHER" id="PTHR20861">
    <property type="entry name" value="HOMOSERINE/4-DIPHOSPHOCYTIDYL-2-C-METHYL-D-ERYTHRITOL KINASE"/>
    <property type="match status" value="1"/>
</dbReference>
<sequence length="333" mass="36056">MPLFKPSPLDGPSSSLVAKLTVGARLHFGLLAFDSDDASFGGVGVMIDRPGLEVHASQAEQFTATGPLADRIEAFARLWQQSTDLDLPAVRLATRGMLRDHVGLGCGTQLGLAVGTLLSKLAGYPLPDIPTLAATVDRAKRSAIGCYGFLEGGFLFETGHHEDSFPRLAYRGEVPSRWRFVLATQHEVLGRHGEEEEEGFRQLDPVPDPTTARLRQLIEGEMIPALEATDIGRFGESVYEYGCLAGDCYAALQGGRYANPTCTDLVQRMRSFGIAGVGQSSWGPTIFGLCEDGEQAEALCTQLRERYSESQLQLEISRPNNRGVQLEWASPGG</sequence>
<dbReference type="InterPro" id="IPR004422">
    <property type="entry name" value="RFAP_synthase"/>
</dbReference>
<gene>
    <name evidence="3" type="ORF">C5Y96_09585</name>
</gene>
<name>A0A2S8FSY8_9BACT</name>
<dbReference type="SUPFAM" id="SSF54211">
    <property type="entry name" value="Ribosomal protein S5 domain 2-like"/>
    <property type="match status" value="1"/>
</dbReference>
<accession>A0A2S8FSY8</accession>
<dbReference type="Gene3D" id="3.30.70.890">
    <property type="entry name" value="GHMP kinase, C-terminal domain"/>
    <property type="match status" value="1"/>
</dbReference>
<dbReference type="PIRSF" id="PIRSF004884">
    <property type="entry name" value="Sugar_kin_arch"/>
    <property type="match status" value="1"/>
</dbReference>
<dbReference type="RefSeq" id="WP_105352489.1">
    <property type="nucleotide sequence ID" value="NZ_PUIA01000030.1"/>
</dbReference>
<evidence type="ECO:0000313" key="3">
    <source>
        <dbReference type="EMBL" id="PQO35277.1"/>
    </source>
</evidence>
<protein>
    <recommendedName>
        <fullName evidence="2">GHMP kinase C-terminal domain-containing protein</fullName>
    </recommendedName>
</protein>